<sequence length="234" mass="25882">MLDPQDRELFNQFRHRTLFSLGDSGMCPFLTHGTLAMTAVHDRYLGVVPTQRPSLRESYHLSQCRMLYNEWLGQAIKEEHKDPLWATAGALGILTFPSINAGSPKQAWPLVASDASNLAWIHLGARKMDLCNLVNPMRPGGVLCHDRTFAYLHYPLPQKGTDGVSVELVQLCALDESSTQETNSYFSVAHALSRLLLEAPKGPASQGAVILVSRHMDNEFGVLLDSVALLLLFV</sequence>
<proteinExistence type="predicted"/>
<dbReference type="EMBL" id="BCLY01000017">
    <property type="protein sequence ID" value="GAQ11822.1"/>
    <property type="molecule type" value="Genomic_DNA"/>
</dbReference>
<gene>
    <name evidence="1" type="ORF">ALT_9143</name>
</gene>
<comment type="caution">
    <text evidence="1">The sequence shown here is derived from an EMBL/GenBank/DDBJ whole genome shotgun (WGS) entry which is preliminary data.</text>
</comment>
<dbReference type="Proteomes" id="UP000051487">
    <property type="component" value="Unassembled WGS sequence"/>
</dbReference>
<protein>
    <submittedName>
        <fullName evidence="1">Uncharacterized protein</fullName>
    </submittedName>
</protein>
<dbReference type="AlphaFoldDB" id="A0AAN4TEZ5"/>
<evidence type="ECO:0000313" key="1">
    <source>
        <dbReference type="EMBL" id="GAQ11822.1"/>
    </source>
</evidence>
<reference evidence="1 2" key="1">
    <citation type="submission" date="2015-11" db="EMBL/GenBank/DDBJ databases">
        <title>Aspergillus lentulus strain IFM 54703T.</title>
        <authorList>
            <person name="Kusuya Y."/>
            <person name="Sakai K."/>
            <person name="Kamei K."/>
            <person name="Takahashi H."/>
            <person name="Yaguchi T."/>
        </authorList>
    </citation>
    <scope>NUCLEOTIDE SEQUENCE [LARGE SCALE GENOMIC DNA]</scope>
    <source>
        <strain evidence="1 2">IFM 54703</strain>
    </source>
</reference>
<accession>A0AAN4TEZ5</accession>
<evidence type="ECO:0000313" key="2">
    <source>
        <dbReference type="Proteomes" id="UP000051487"/>
    </source>
</evidence>
<organism evidence="1 2">
    <name type="scientific">Aspergillus lentulus</name>
    <dbReference type="NCBI Taxonomy" id="293939"/>
    <lineage>
        <taxon>Eukaryota</taxon>
        <taxon>Fungi</taxon>
        <taxon>Dikarya</taxon>
        <taxon>Ascomycota</taxon>
        <taxon>Pezizomycotina</taxon>
        <taxon>Eurotiomycetes</taxon>
        <taxon>Eurotiomycetidae</taxon>
        <taxon>Eurotiales</taxon>
        <taxon>Aspergillaceae</taxon>
        <taxon>Aspergillus</taxon>
        <taxon>Aspergillus subgen. Fumigati</taxon>
    </lineage>
</organism>
<name>A0AAN4TEZ5_ASPLE</name>